<gene>
    <name evidence="1" type="ORF">UCREL1_1602</name>
</gene>
<keyword evidence="2" id="KW-1185">Reference proteome</keyword>
<protein>
    <submittedName>
        <fullName evidence="1">Putative signal transduction protein</fullName>
    </submittedName>
</protein>
<dbReference type="OMA" id="TPVHCDW"/>
<proteinExistence type="predicted"/>
<dbReference type="HOGENOM" id="CLU_918379_0_0_1"/>
<accession>M7T3A1</accession>
<evidence type="ECO:0000313" key="2">
    <source>
        <dbReference type="Proteomes" id="UP000012174"/>
    </source>
</evidence>
<dbReference type="eggNOG" id="ENOG502SK3P">
    <property type="taxonomic scope" value="Eukaryota"/>
</dbReference>
<name>M7T3A1_EUTLA</name>
<reference evidence="2" key="1">
    <citation type="journal article" date="2013" name="Genome Announc.">
        <title>Draft genome sequence of the grapevine dieback fungus Eutypa lata UCR-EL1.</title>
        <authorList>
            <person name="Blanco-Ulate B."/>
            <person name="Rolshausen P.E."/>
            <person name="Cantu D."/>
        </authorList>
    </citation>
    <scope>NUCLEOTIDE SEQUENCE [LARGE SCALE GENOMIC DNA]</scope>
    <source>
        <strain evidence="2">UCR-EL1</strain>
    </source>
</reference>
<dbReference type="OrthoDB" id="5282017at2759"/>
<dbReference type="Proteomes" id="UP000012174">
    <property type="component" value="Unassembled WGS sequence"/>
</dbReference>
<organism evidence="1 2">
    <name type="scientific">Eutypa lata (strain UCR-EL1)</name>
    <name type="common">Grapevine dieback disease fungus</name>
    <name type="synonym">Eutypa armeniacae</name>
    <dbReference type="NCBI Taxonomy" id="1287681"/>
    <lineage>
        <taxon>Eukaryota</taxon>
        <taxon>Fungi</taxon>
        <taxon>Dikarya</taxon>
        <taxon>Ascomycota</taxon>
        <taxon>Pezizomycotina</taxon>
        <taxon>Sordariomycetes</taxon>
        <taxon>Xylariomycetidae</taxon>
        <taxon>Xylariales</taxon>
        <taxon>Diatrypaceae</taxon>
        <taxon>Eutypa</taxon>
    </lineage>
</organism>
<dbReference type="EMBL" id="KB705649">
    <property type="protein sequence ID" value="EMR71343.1"/>
    <property type="molecule type" value="Genomic_DNA"/>
</dbReference>
<dbReference type="KEGG" id="ela:UCREL1_1602"/>
<dbReference type="AlphaFoldDB" id="M7T3A1"/>
<evidence type="ECO:0000313" key="1">
    <source>
        <dbReference type="EMBL" id="EMR71343.1"/>
    </source>
</evidence>
<sequence length="303" mass="32872">MSSFVRLSSLHRLSRSWPKAAGAVAAPRPASSVAFSLARPYSAAAVTENTDAHTAGSEFYIQGRPSTSSHGIPVNSNWKAIEDQPLTGKSVHDLLENAIPAVRHQNFLSKEECSKLVDIIQEHGIGSYNQGVVFPPLGSVGISQFDLDKEAYLSGVDAASSLQKRFKQEAGVDVVGRVAAVLQEATGIETRVAREDGRPYFAGMLRVVSNYIQIHSDYGPYDGPDWEIGHVTGQLSWNVLLRKVHGGDTIIYDRPWNGDADNAAFRKAFPGYAFQPSAVQGRICKALRAIEGDLTFFNSSPVI</sequence>